<keyword evidence="5" id="KW-1185">Reference proteome</keyword>
<dbReference type="OrthoDB" id="5295285at2"/>
<dbReference type="SMART" id="SM00448">
    <property type="entry name" value="REC"/>
    <property type="match status" value="1"/>
</dbReference>
<sequence length="132" mass="15132">MNNKVMIIDDNEYIRESIEILFRAKRINVLTASGGEECLHHLEAGFRGVLLMDIMMPEMDGWDTIRQMVARGLYEGNTILMLTAMGEPDGRMEEIQKYVTDYLTKPFNPTALLEAVEYYHQLLVSGSTDVRQ</sequence>
<dbReference type="HOGENOM" id="CLU_000445_69_17_7"/>
<keyword evidence="1 2" id="KW-0597">Phosphoprotein</keyword>
<dbReference type="SUPFAM" id="SSF52172">
    <property type="entry name" value="CheY-like"/>
    <property type="match status" value="1"/>
</dbReference>
<gene>
    <name evidence="4" type="primary">cheY36H</name>
    <name evidence="4" type="ordered locus">Geob_3699</name>
</gene>
<evidence type="ECO:0000256" key="2">
    <source>
        <dbReference type="PROSITE-ProRule" id="PRU00169"/>
    </source>
</evidence>
<dbReference type="InterPro" id="IPR001789">
    <property type="entry name" value="Sig_transdc_resp-reg_receiver"/>
</dbReference>
<feature type="modified residue" description="4-aspartylphosphate" evidence="2">
    <location>
        <position position="53"/>
    </location>
</feature>
<protein>
    <submittedName>
        <fullName evidence="4">Response receiver CheY associated with MCPs of class 36H</fullName>
    </submittedName>
</protein>
<dbReference type="InterPro" id="IPR011006">
    <property type="entry name" value="CheY-like_superfamily"/>
</dbReference>
<name>B9M717_GEODF</name>
<dbReference type="EMBL" id="CP001390">
    <property type="protein sequence ID" value="ACM22038.1"/>
    <property type="molecule type" value="Genomic_DNA"/>
</dbReference>
<dbReference type="GO" id="GO:0000160">
    <property type="term" value="P:phosphorelay signal transduction system"/>
    <property type="evidence" value="ECO:0007669"/>
    <property type="project" value="InterPro"/>
</dbReference>
<dbReference type="eggNOG" id="COG0745">
    <property type="taxonomic scope" value="Bacteria"/>
</dbReference>
<evidence type="ECO:0000256" key="1">
    <source>
        <dbReference type="ARBA" id="ARBA00022553"/>
    </source>
</evidence>
<feature type="domain" description="Response regulatory" evidence="3">
    <location>
        <begin position="4"/>
        <end position="120"/>
    </location>
</feature>
<dbReference type="STRING" id="316067.Geob_3699"/>
<evidence type="ECO:0000259" key="3">
    <source>
        <dbReference type="PROSITE" id="PS50110"/>
    </source>
</evidence>
<dbReference type="KEGG" id="geo:Geob_3699"/>
<evidence type="ECO:0000313" key="5">
    <source>
        <dbReference type="Proteomes" id="UP000007721"/>
    </source>
</evidence>
<dbReference type="Proteomes" id="UP000007721">
    <property type="component" value="Chromosome"/>
</dbReference>
<reference evidence="4 5" key="1">
    <citation type="submission" date="2009-01" db="EMBL/GenBank/DDBJ databases">
        <title>Complete sequence of Geobacter sp. FRC-32.</title>
        <authorList>
            <consortium name="US DOE Joint Genome Institute"/>
            <person name="Lucas S."/>
            <person name="Copeland A."/>
            <person name="Lapidus A."/>
            <person name="Glavina del Rio T."/>
            <person name="Dalin E."/>
            <person name="Tice H."/>
            <person name="Bruce D."/>
            <person name="Goodwin L."/>
            <person name="Pitluck S."/>
            <person name="Saunders E."/>
            <person name="Brettin T."/>
            <person name="Detter J.C."/>
            <person name="Han C."/>
            <person name="Larimer F."/>
            <person name="Land M."/>
            <person name="Hauser L."/>
            <person name="Kyrpides N."/>
            <person name="Ovchinnikova G."/>
            <person name="Kostka J."/>
            <person name="Richardson P."/>
        </authorList>
    </citation>
    <scope>NUCLEOTIDE SEQUENCE [LARGE SCALE GENOMIC DNA]</scope>
    <source>
        <strain evidence="5">DSM 22248 / JCM 15807 / FRC-32</strain>
    </source>
</reference>
<dbReference type="Pfam" id="PF00072">
    <property type="entry name" value="Response_reg"/>
    <property type="match status" value="1"/>
</dbReference>
<dbReference type="PANTHER" id="PTHR44591">
    <property type="entry name" value="STRESS RESPONSE REGULATOR PROTEIN 1"/>
    <property type="match status" value="1"/>
</dbReference>
<dbReference type="PROSITE" id="PS50110">
    <property type="entry name" value="RESPONSE_REGULATORY"/>
    <property type="match status" value="1"/>
</dbReference>
<dbReference type="Gene3D" id="3.40.50.2300">
    <property type="match status" value="1"/>
</dbReference>
<dbReference type="InterPro" id="IPR050595">
    <property type="entry name" value="Bact_response_regulator"/>
</dbReference>
<proteinExistence type="predicted"/>
<dbReference type="AlphaFoldDB" id="B9M717"/>
<organism evidence="4 5">
    <name type="scientific">Geotalea daltonii (strain DSM 22248 / JCM 15807 / FRC-32)</name>
    <name type="common">Geobacter daltonii</name>
    <dbReference type="NCBI Taxonomy" id="316067"/>
    <lineage>
        <taxon>Bacteria</taxon>
        <taxon>Pseudomonadati</taxon>
        <taxon>Thermodesulfobacteriota</taxon>
        <taxon>Desulfuromonadia</taxon>
        <taxon>Geobacterales</taxon>
        <taxon>Geobacteraceae</taxon>
        <taxon>Geotalea</taxon>
    </lineage>
</organism>
<evidence type="ECO:0000313" key="4">
    <source>
        <dbReference type="EMBL" id="ACM22038.1"/>
    </source>
</evidence>
<dbReference type="RefSeq" id="WP_012648764.1">
    <property type="nucleotide sequence ID" value="NC_011979.1"/>
</dbReference>
<dbReference type="PANTHER" id="PTHR44591:SF3">
    <property type="entry name" value="RESPONSE REGULATORY DOMAIN-CONTAINING PROTEIN"/>
    <property type="match status" value="1"/>
</dbReference>
<accession>B9M717</accession>
<dbReference type="CDD" id="cd17546">
    <property type="entry name" value="REC_hyHK_CKI1_RcsC-like"/>
    <property type="match status" value="1"/>
</dbReference>